<feature type="compositionally biased region" description="Basic and acidic residues" evidence="1">
    <location>
        <begin position="287"/>
        <end position="298"/>
    </location>
</feature>
<feature type="region of interest" description="Disordered" evidence="1">
    <location>
        <begin position="810"/>
        <end position="836"/>
    </location>
</feature>
<dbReference type="AlphaFoldDB" id="A0AAI9Y5C2"/>
<keyword evidence="3" id="KW-1185">Reference proteome</keyword>
<gene>
    <name evidence="2" type="ORF">CCUS01_14943</name>
</gene>
<dbReference type="EMBL" id="MPDP01000055">
    <property type="protein sequence ID" value="KAK1487649.1"/>
    <property type="molecule type" value="Genomic_DNA"/>
</dbReference>
<organism evidence="2 3">
    <name type="scientific">Colletotrichum cuscutae</name>
    <dbReference type="NCBI Taxonomy" id="1209917"/>
    <lineage>
        <taxon>Eukaryota</taxon>
        <taxon>Fungi</taxon>
        <taxon>Dikarya</taxon>
        <taxon>Ascomycota</taxon>
        <taxon>Pezizomycotina</taxon>
        <taxon>Sordariomycetes</taxon>
        <taxon>Hypocreomycetidae</taxon>
        <taxon>Glomerellales</taxon>
        <taxon>Glomerellaceae</taxon>
        <taxon>Colletotrichum</taxon>
        <taxon>Colletotrichum acutatum species complex</taxon>
    </lineage>
</organism>
<feature type="region of interest" description="Disordered" evidence="1">
    <location>
        <begin position="115"/>
        <end position="161"/>
    </location>
</feature>
<dbReference type="Proteomes" id="UP001239213">
    <property type="component" value="Unassembled WGS sequence"/>
</dbReference>
<proteinExistence type="predicted"/>
<evidence type="ECO:0000313" key="3">
    <source>
        <dbReference type="Proteomes" id="UP001239213"/>
    </source>
</evidence>
<feature type="region of interest" description="Disordered" evidence="1">
    <location>
        <begin position="282"/>
        <end position="317"/>
    </location>
</feature>
<comment type="caution">
    <text evidence="2">The sequence shown here is derived from an EMBL/GenBank/DDBJ whole genome shotgun (WGS) entry which is preliminary data.</text>
</comment>
<feature type="region of interest" description="Disordered" evidence="1">
    <location>
        <begin position="200"/>
        <end position="250"/>
    </location>
</feature>
<sequence length="857" mass="95167">MREREIWWVVVVNCVEILTEYTEGYTPTTISRSNHPILMTEPTWLAHLSNVVSHIADMSPNNLELTAKAITTPRIVGVLFTKGVGSPELSAVPYNAWIVAPSMLRLSQKQVKTLKRKRMRCCGKKRKKKDKRRVPKTRSTLERSDLFHGQNGPGPSFLRHKTGEGKAQTWKRVLSLMFPSTPQSKPCPLFPLRQEDCNNKGLHNSLKPRRPTMPRPCEYNPNPPPGWTSSHQERRSQTASSSIFKGQRNIPDHSKIHHVVTIPHLFPFWSTINPKPERVCEAPNPETAKHGKTSHEARLSSQCATDSPPGKEKNTGAKPVITWKGEFRVAESSSHFCAKELRTKEALHAIGSSKLVNEAIMVSCQAKKLRVAFASATILSARSQRVKSPETVIILGLNVFNTTITGFKWPIIAPRLSRTHLRSSAIQIMTSDIGTQTSIQITHGGEDLPDDTEEVDSSSWNFEAMFQSPIFETYIYSQLLTAGSIIRWTSNASGYSSILITAAISRLGVLVPAVNQTNIEVPDSPLKSLKKMHYPNRSPTYLVVSPMLSSDSGNSLSQIAIKNSTWSIGVSLNSLAGSVAKFVFDIPDKGVKLWPDTVVESNRVSDDEIVPFERTKRKNKFAEPTKWETLKTKRASALLKAEATRQKSLASFKEALARKRSTAGNSPNHCGKTSCYLSRVGISPGYILQTPAEWRMGTSNHSKPPSWRKLEYAPLRWPTPLRGGKYGSTAREILTFDETTSLYSQSLDVHRGPGHPTSKREIGAPAPTEKLPLNYAPAAEARNRNLAPVYRELDPCGYQTSTERKILKASIPKPSSGLDRSSDFLSSVPSGREGSEYSAHLVDQQSSLFDISPSLTW</sequence>
<reference evidence="2" key="1">
    <citation type="submission" date="2016-11" db="EMBL/GenBank/DDBJ databases">
        <title>The genome sequence of Colletotrichum cuscutae.</title>
        <authorList>
            <person name="Baroncelli R."/>
        </authorList>
    </citation>
    <scope>NUCLEOTIDE SEQUENCE</scope>
    <source>
        <strain evidence="2">IMI 304802</strain>
    </source>
</reference>
<feature type="compositionally biased region" description="Basic residues" evidence="1">
    <location>
        <begin position="115"/>
        <end position="136"/>
    </location>
</feature>
<protein>
    <submittedName>
        <fullName evidence="2">Uncharacterized protein</fullName>
    </submittedName>
</protein>
<name>A0AAI9Y5C2_9PEZI</name>
<evidence type="ECO:0000256" key="1">
    <source>
        <dbReference type="SAM" id="MobiDB-lite"/>
    </source>
</evidence>
<evidence type="ECO:0000313" key="2">
    <source>
        <dbReference type="EMBL" id="KAK1487649.1"/>
    </source>
</evidence>
<feature type="region of interest" description="Disordered" evidence="1">
    <location>
        <begin position="745"/>
        <end position="768"/>
    </location>
</feature>
<accession>A0AAI9Y5C2</accession>